<evidence type="ECO:0000259" key="1">
    <source>
        <dbReference type="Pfam" id="PF02844"/>
    </source>
</evidence>
<dbReference type="InterPro" id="IPR020562">
    <property type="entry name" value="PRibGlycinamide_synth_N"/>
</dbReference>
<accession>A0A5B0QAC7</accession>
<dbReference type="GO" id="GO:0009113">
    <property type="term" value="P:purine nucleobase biosynthetic process"/>
    <property type="evidence" value="ECO:0007669"/>
    <property type="project" value="InterPro"/>
</dbReference>
<dbReference type="OrthoDB" id="3237620at2759"/>
<dbReference type="PANTHER" id="PTHR43472">
    <property type="entry name" value="PHOSPHORIBOSYLAMINE--GLYCINE LIGASE"/>
    <property type="match status" value="1"/>
</dbReference>
<dbReference type="GO" id="GO:0004637">
    <property type="term" value="F:phosphoribosylamine-glycine ligase activity"/>
    <property type="evidence" value="ECO:0007669"/>
    <property type="project" value="InterPro"/>
</dbReference>
<dbReference type="AlphaFoldDB" id="A0A5B0QAC7"/>
<reference evidence="2 3" key="1">
    <citation type="submission" date="2019-05" db="EMBL/GenBank/DDBJ databases">
        <title>Emergence of the Ug99 lineage of the wheat stem rust pathogen through somatic hybridization.</title>
        <authorList>
            <person name="Li F."/>
            <person name="Upadhyaya N.M."/>
            <person name="Sperschneider J."/>
            <person name="Matny O."/>
            <person name="Nguyen-Phuc H."/>
            <person name="Mago R."/>
            <person name="Raley C."/>
            <person name="Miller M.E."/>
            <person name="Silverstein K.A.T."/>
            <person name="Henningsen E."/>
            <person name="Hirsch C.D."/>
            <person name="Visser B."/>
            <person name="Pretorius Z.A."/>
            <person name="Steffenson B.J."/>
            <person name="Schwessinger B."/>
            <person name="Dodds P.N."/>
            <person name="Figueroa M."/>
        </authorList>
    </citation>
    <scope>NUCLEOTIDE SEQUENCE [LARGE SCALE GENOMIC DNA]</scope>
    <source>
        <strain evidence="2">21-0</strain>
    </source>
</reference>
<protein>
    <recommendedName>
        <fullName evidence="1">Phosphoribosylglycinamide synthetase N-terminal domain-containing protein</fullName>
    </recommendedName>
</protein>
<dbReference type="Proteomes" id="UP000324748">
    <property type="component" value="Unassembled WGS sequence"/>
</dbReference>
<evidence type="ECO:0000313" key="2">
    <source>
        <dbReference type="EMBL" id="KAA1110111.1"/>
    </source>
</evidence>
<proteinExistence type="predicted"/>
<gene>
    <name evidence="2" type="ORF">PGT21_011052</name>
</gene>
<keyword evidence="3" id="KW-1185">Reference proteome</keyword>
<dbReference type="PANTHER" id="PTHR43472:SF1">
    <property type="entry name" value="PHOSPHORIBOSYLAMINE--GLYCINE LIGASE, CHLOROPLASTIC"/>
    <property type="match status" value="1"/>
</dbReference>
<name>A0A5B0QAC7_PUCGR</name>
<dbReference type="Pfam" id="PF02844">
    <property type="entry name" value="GARS_N"/>
    <property type="match status" value="1"/>
</dbReference>
<dbReference type="InterPro" id="IPR016185">
    <property type="entry name" value="PreATP-grasp_dom_sf"/>
</dbReference>
<dbReference type="Gene3D" id="3.40.50.20">
    <property type="match status" value="1"/>
</dbReference>
<dbReference type="InterPro" id="IPR000115">
    <property type="entry name" value="PRibGlycinamide_synth"/>
</dbReference>
<sequence length="92" mass="10104">MKVLVIGSGGREHALAERLAKSDNVTKIYLAPGNGGSQENPKCANLEEYESYDELINFAQDEEVSSLKFISSFNRFSQLCINQDDSTNGGSR</sequence>
<feature type="domain" description="Phosphoribosylglycinamide synthetase N-terminal" evidence="1">
    <location>
        <begin position="1"/>
        <end position="65"/>
    </location>
</feature>
<organism evidence="2 3">
    <name type="scientific">Puccinia graminis f. sp. tritici</name>
    <dbReference type="NCBI Taxonomy" id="56615"/>
    <lineage>
        <taxon>Eukaryota</taxon>
        <taxon>Fungi</taxon>
        <taxon>Dikarya</taxon>
        <taxon>Basidiomycota</taxon>
        <taxon>Pucciniomycotina</taxon>
        <taxon>Pucciniomycetes</taxon>
        <taxon>Pucciniales</taxon>
        <taxon>Pucciniaceae</taxon>
        <taxon>Puccinia</taxon>
    </lineage>
</organism>
<evidence type="ECO:0000313" key="3">
    <source>
        <dbReference type="Proteomes" id="UP000324748"/>
    </source>
</evidence>
<dbReference type="EMBL" id="VSWC01000027">
    <property type="protein sequence ID" value="KAA1110111.1"/>
    <property type="molecule type" value="Genomic_DNA"/>
</dbReference>
<comment type="caution">
    <text evidence="2">The sequence shown here is derived from an EMBL/GenBank/DDBJ whole genome shotgun (WGS) entry which is preliminary data.</text>
</comment>
<dbReference type="SUPFAM" id="SSF52440">
    <property type="entry name" value="PreATP-grasp domain"/>
    <property type="match status" value="1"/>
</dbReference>